<organism evidence="2 3">
    <name type="scientific">Sporothrix stenoceras</name>
    <dbReference type="NCBI Taxonomy" id="5173"/>
    <lineage>
        <taxon>Eukaryota</taxon>
        <taxon>Fungi</taxon>
        <taxon>Dikarya</taxon>
        <taxon>Ascomycota</taxon>
        <taxon>Pezizomycotina</taxon>
        <taxon>Sordariomycetes</taxon>
        <taxon>Sordariomycetidae</taxon>
        <taxon>Ophiostomatales</taxon>
        <taxon>Ophiostomataceae</taxon>
        <taxon>Sporothrix</taxon>
    </lineage>
</organism>
<feature type="compositionally biased region" description="Polar residues" evidence="1">
    <location>
        <begin position="191"/>
        <end position="200"/>
    </location>
</feature>
<dbReference type="Proteomes" id="UP001583186">
    <property type="component" value="Unassembled WGS sequence"/>
</dbReference>
<dbReference type="EMBL" id="JAWCUI010000012">
    <property type="protein sequence ID" value="KAL1899558.1"/>
    <property type="molecule type" value="Genomic_DNA"/>
</dbReference>
<comment type="caution">
    <text evidence="2">The sequence shown here is derived from an EMBL/GenBank/DDBJ whole genome shotgun (WGS) entry which is preliminary data.</text>
</comment>
<evidence type="ECO:0000313" key="2">
    <source>
        <dbReference type="EMBL" id="KAL1899558.1"/>
    </source>
</evidence>
<accession>A0ABR3ZFS6</accession>
<evidence type="ECO:0000313" key="3">
    <source>
        <dbReference type="Proteomes" id="UP001583186"/>
    </source>
</evidence>
<proteinExistence type="predicted"/>
<sequence length="301" mass="33395">MRDYVYCIAPSARAPLITAYGRMLIFEHVIAYVDRIMALARGGLNPVLHTYHDSLRLFFMGSQFVAVLRDTATADAILAGGGSIPVPLAMPGEAPPPPMPVRRAGPPTTNLPNNNGSGAGNNSNNVNNGLPPSLASVHPINGTNVDRAIACLERVSWTLSAYGARWEDAEQLATGFKTISRSVLESLWARQATQSKQPPKSTAPPVPSLVSHQQQQRQPHPHPHYQQQAYQPQLVQQQQQQQQVHYQIPQYQQMPPQQQHQQPPPPHMQYQPQQPRQPAGLVPMRYVNNMQQQQPPPSEPR</sequence>
<feature type="region of interest" description="Disordered" evidence="1">
    <location>
        <begin position="91"/>
        <end position="131"/>
    </location>
</feature>
<feature type="compositionally biased region" description="Low complexity" evidence="1">
    <location>
        <begin position="268"/>
        <end position="278"/>
    </location>
</feature>
<gene>
    <name evidence="2" type="ORF">Sste5346_002960</name>
</gene>
<feature type="compositionally biased region" description="Low complexity" evidence="1">
    <location>
        <begin position="212"/>
        <end position="261"/>
    </location>
</feature>
<keyword evidence="3" id="KW-1185">Reference proteome</keyword>
<reference evidence="2 3" key="1">
    <citation type="journal article" date="2024" name="IMA Fungus">
        <title>IMA Genome - F19 : A genome assembly and annotation guide to empower mycologists, including annotated draft genome sequences of Ceratocystis pirilliformis, Diaporthe australafricana, Fusarium ophioides, Paecilomyces lecythidis, and Sporothrix stenoceras.</title>
        <authorList>
            <person name="Aylward J."/>
            <person name="Wilson A.M."/>
            <person name="Visagie C.M."/>
            <person name="Spraker J."/>
            <person name="Barnes I."/>
            <person name="Buitendag C."/>
            <person name="Ceriani C."/>
            <person name="Del Mar Angel L."/>
            <person name="du Plessis D."/>
            <person name="Fuchs T."/>
            <person name="Gasser K."/>
            <person name="Kramer D."/>
            <person name="Li W."/>
            <person name="Munsamy K."/>
            <person name="Piso A."/>
            <person name="Price J.L."/>
            <person name="Sonnekus B."/>
            <person name="Thomas C."/>
            <person name="van der Nest A."/>
            <person name="van Dijk A."/>
            <person name="van Heerden A."/>
            <person name="van Vuuren N."/>
            <person name="Yilmaz N."/>
            <person name="Duong T.A."/>
            <person name="van der Merwe N.A."/>
            <person name="Wingfield M.J."/>
            <person name="Wingfield B.D."/>
        </authorList>
    </citation>
    <scope>NUCLEOTIDE SEQUENCE [LARGE SCALE GENOMIC DNA]</scope>
    <source>
        <strain evidence="2 3">CMW 5346</strain>
    </source>
</reference>
<protein>
    <submittedName>
        <fullName evidence="2">Uncharacterized protein</fullName>
    </submittedName>
</protein>
<feature type="region of interest" description="Disordered" evidence="1">
    <location>
        <begin position="191"/>
        <end position="301"/>
    </location>
</feature>
<name>A0ABR3ZFS6_9PEZI</name>
<feature type="compositionally biased region" description="Low complexity" evidence="1">
    <location>
        <begin position="101"/>
        <end position="131"/>
    </location>
</feature>
<evidence type="ECO:0000256" key="1">
    <source>
        <dbReference type="SAM" id="MobiDB-lite"/>
    </source>
</evidence>